<reference evidence="4 5" key="1">
    <citation type="submission" date="2019-04" db="EMBL/GenBank/DDBJ databases">
        <authorList>
            <person name="Feng G."/>
            <person name="Zhu H."/>
        </authorList>
    </citation>
    <scope>NUCLEOTIDE SEQUENCE [LARGE SCALE GENOMIC DNA]</scope>
    <source>
        <strain evidence="4 5">6HR-1</strain>
    </source>
</reference>
<evidence type="ECO:0000313" key="4">
    <source>
        <dbReference type="EMBL" id="TGE00686.1"/>
    </source>
</evidence>
<dbReference type="Pfam" id="PF13637">
    <property type="entry name" value="Ank_4"/>
    <property type="match status" value="1"/>
</dbReference>
<dbReference type="PROSITE" id="PS50297">
    <property type="entry name" value="ANK_REP_REGION"/>
    <property type="match status" value="3"/>
</dbReference>
<dbReference type="InterPro" id="IPR050889">
    <property type="entry name" value="Dendritic_Spine_Reg/Scaffold"/>
</dbReference>
<evidence type="ECO:0000256" key="3">
    <source>
        <dbReference type="PROSITE-ProRule" id="PRU00023"/>
    </source>
</evidence>
<gene>
    <name evidence="4" type="ORF">EU555_08040</name>
</gene>
<feature type="repeat" description="ANK" evidence="3">
    <location>
        <begin position="53"/>
        <end position="85"/>
    </location>
</feature>
<dbReference type="PANTHER" id="PTHR24166:SF48">
    <property type="entry name" value="PROTEIN VAPYRIN"/>
    <property type="match status" value="1"/>
</dbReference>
<evidence type="ECO:0000256" key="2">
    <source>
        <dbReference type="ARBA" id="ARBA00023043"/>
    </source>
</evidence>
<dbReference type="SMART" id="SM00248">
    <property type="entry name" value="ANK"/>
    <property type="match status" value="3"/>
</dbReference>
<dbReference type="PROSITE" id="PS50088">
    <property type="entry name" value="ANK_REPEAT"/>
    <property type="match status" value="3"/>
</dbReference>
<organism evidence="4 5">
    <name type="scientific">Methylobacterium nonmethylotrophicum</name>
    <dbReference type="NCBI Taxonomy" id="1141884"/>
    <lineage>
        <taxon>Bacteria</taxon>
        <taxon>Pseudomonadati</taxon>
        <taxon>Pseudomonadota</taxon>
        <taxon>Alphaproteobacteria</taxon>
        <taxon>Hyphomicrobiales</taxon>
        <taxon>Methylobacteriaceae</taxon>
        <taxon>Methylobacterium</taxon>
    </lineage>
</organism>
<dbReference type="InterPro" id="IPR036770">
    <property type="entry name" value="Ankyrin_rpt-contain_sf"/>
</dbReference>
<keyword evidence="5" id="KW-1185">Reference proteome</keyword>
<evidence type="ECO:0000256" key="1">
    <source>
        <dbReference type="ARBA" id="ARBA00022737"/>
    </source>
</evidence>
<keyword evidence="1" id="KW-0677">Repeat</keyword>
<dbReference type="EMBL" id="SRLB01000005">
    <property type="protein sequence ID" value="TGE00686.1"/>
    <property type="molecule type" value="Genomic_DNA"/>
</dbReference>
<dbReference type="PANTHER" id="PTHR24166">
    <property type="entry name" value="ROLLING PEBBLES, ISOFORM B"/>
    <property type="match status" value="1"/>
</dbReference>
<dbReference type="Gene3D" id="1.25.40.20">
    <property type="entry name" value="Ankyrin repeat-containing domain"/>
    <property type="match status" value="1"/>
</dbReference>
<dbReference type="SUPFAM" id="SSF48403">
    <property type="entry name" value="Ankyrin repeat"/>
    <property type="match status" value="1"/>
</dbReference>
<proteinExistence type="predicted"/>
<dbReference type="PRINTS" id="PR01415">
    <property type="entry name" value="ANKYRIN"/>
</dbReference>
<dbReference type="AlphaFoldDB" id="A0A4Z0NUV4"/>
<dbReference type="InterPro" id="IPR002110">
    <property type="entry name" value="Ankyrin_rpt"/>
</dbReference>
<accession>A0A4Z0NUV4</accession>
<comment type="caution">
    <text evidence="4">The sequence shown here is derived from an EMBL/GenBank/DDBJ whole genome shotgun (WGS) entry which is preliminary data.</text>
</comment>
<protein>
    <submittedName>
        <fullName evidence="4">Ankyrin repeat domain-containing protein</fullName>
    </submittedName>
</protein>
<feature type="repeat" description="ANK" evidence="3">
    <location>
        <begin position="119"/>
        <end position="151"/>
    </location>
</feature>
<feature type="repeat" description="ANK" evidence="3">
    <location>
        <begin position="86"/>
        <end position="118"/>
    </location>
</feature>
<dbReference type="RefSeq" id="WP_135414151.1">
    <property type="nucleotide sequence ID" value="NZ_SRLB01000005.1"/>
</dbReference>
<dbReference type="Pfam" id="PF12796">
    <property type="entry name" value="Ank_2"/>
    <property type="match status" value="1"/>
</dbReference>
<keyword evidence="2 3" id="KW-0040">ANK repeat</keyword>
<dbReference type="OrthoDB" id="671583at2"/>
<name>A0A4Z0NUV4_9HYPH</name>
<sequence>MQNEEPGAPARPTLDEDTIAFAGRVFQYARLGHHAELGELLGMGLPPDLRNDKGDTLLMLAAYHGHAETVRVLLEHRADPEIANDRGQTPLAAAAFKGAMPVVQALLEGGAAIDGAGPDGRTALMIAAMFNRVEMVELLLARGADPVRRDAAGHDAESAARAMSAPDTPDLLARAAAAGQKG</sequence>
<evidence type="ECO:0000313" key="5">
    <source>
        <dbReference type="Proteomes" id="UP000297535"/>
    </source>
</evidence>
<dbReference type="Proteomes" id="UP000297535">
    <property type="component" value="Unassembled WGS sequence"/>
</dbReference>